<evidence type="ECO:0000256" key="4">
    <source>
        <dbReference type="ARBA" id="ARBA00022597"/>
    </source>
</evidence>
<comment type="subcellular location">
    <subcellularLocation>
        <location evidence="1">Cell membrane</location>
        <topology evidence="1">Multi-pass membrane protein</topology>
    </subcellularLocation>
</comment>
<keyword evidence="16" id="KW-1185">Reference proteome</keyword>
<feature type="transmembrane region" description="Helical" evidence="12">
    <location>
        <begin position="178"/>
        <end position="198"/>
    </location>
</feature>
<evidence type="ECO:0000256" key="6">
    <source>
        <dbReference type="ARBA" id="ARBA00022683"/>
    </source>
</evidence>
<evidence type="ECO:0000256" key="3">
    <source>
        <dbReference type="ARBA" id="ARBA00022475"/>
    </source>
</evidence>
<dbReference type="InterPro" id="IPR013013">
    <property type="entry name" value="PTS_EIIC_1"/>
</dbReference>
<feature type="transmembrane region" description="Helical" evidence="12">
    <location>
        <begin position="60"/>
        <end position="84"/>
    </location>
</feature>
<dbReference type="GO" id="GO:0008982">
    <property type="term" value="F:protein-N(PI)-phosphohistidine-sugar phosphotransferase activity"/>
    <property type="evidence" value="ECO:0007669"/>
    <property type="project" value="InterPro"/>
</dbReference>
<evidence type="ECO:0000313" key="15">
    <source>
        <dbReference type="EMBL" id="OJG09874.1"/>
    </source>
</evidence>
<evidence type="ECO:0000313" key="16">
    <source>
        <dbReference type="Proteomes" id="UP000182149"/>
    </source>
</evidence>
<dbReference type="GO" id="GO:0005886">
    <property type="term" value="C:plasma membrane"/>
    <property type="evidence" value="ECO:0007669"/>
    <property type="project" value="UniProtKB-SubCell"/>
</dbReference>
<dbReference type="AlphaFoldDB" id="A0A1L8QQY9"/>
<evidence type="ECO:0000256" key="12">
    <source>
        <dbReference type="SAM" id="Phobius"/>
    </source>
</evidence>
<accession>A0A1L8QQY9</accession>
<evidence type="ECO:0000259" key="13">
    <source>
        <dbReference type="PROSITE" id="PS51098"/>
    </source>
</evidence>
<keyword evidence="10 12" id="KW-0472">Membrane</keyword>
<keyword evidence="2" id="KW-0813">Transport</keyword>
<feature type="transmembrane region" description="Helical" evidence="12">
    <location>
        <begin position="318"/>
        <end position="340"/>
    </location>
</feature>
<evidence type="ECO:0000256" key="1">
    <source>
        <dbReference type="ARBA" id="ARBA00004651"/>
    </source>
</evidence>
<proteinExistence type="predicted"/>
<keyword evidence="7 12" id="KW-0812">Transmembrane</keyword>
<dbReference type="PROSITE" id="PS51103">
    <property type="entry name" value="PTS_EIIC_TYPE_1"/>
    <property type="match status" value="1"/>
</dbReference>
<evidence type="ECO:0000256" key="7">
    <source>
        <dbReference type="ARBA" id="ARBA00022692"/>
    </source>
</evidence>
<dbReference type="CDD" id="cd00212">
    <property type="entry name" value="PTS_IIB_glc"/>
    <property type="match status" value="1"/>
</dbReference>
<evidence type="ECO:0000256" key="9">
    <source>
        <dbReference type="ARBA" id="ARBA00022989"/>
    </source>
</evidence>
<dbReference type="Gene3D" id="3.30.1360.60">
    <property type="entry name" value="Glucose permease domain IIB"/>
    <property type="match status" value="1"/>
</dbReference>
<dbReference type="PANTHER" id="PTHR30009">
    <property type="entry name" value="CYTOCHROME C-TYPE SYNTHESIS PROTEIN AND PTS TRANSMEMBRANE COMPONENT"/>
    <property type="match status" value="1"/>
</dbReference>
<dbReference type="InterPro" id="IPR036878">
    <property type="entry name" value="Glu_permease_IIB"/>
</dbReference>
<dbReference type="PROSITE" id="PS01035">
    <property type="entry name" value="PTS_EIIB_TYPE_1_CYS"/>
    <property type="match status" value="1"/>
</dbReference>
<dbReference type="InterPro" id="IPR003352">
    <property type="entry name" value="PTS_EIIC"/>
</dbReference>
<sequence length="521" mass="57379">MKKKVMSVLETISKTMVQPLMYLSVIGIVMVIGVLITNKTIVGILPFLQWGPIQMLGMLIYQGMMVVINNLSTLFCIGIAAAVAKKEKHQAAILAFISLLIFLTANNATLTALGKLAEPQEMLGLIGTGQGNVLGIQVLDTGVFGGIILGFVIGAVYNRTSDKKFSQAWLQMWAGAKWSLLWLIGIMITFGFAITFIWPPVQYAIESVANLISETGNFGLFLYGFLERILIPTGLHHLIYAPFQFSPLGGTIEMGGQTISGAYAIFMAEMSNPAITQFSDTVRWMTTAFTKTFGYIGIVAAFIYTAKPENKDRIKAMLIPLVVTSFMVSITEPIDFLFVFAAPVLYFLHAVIAGSFMVIINLLGIRASTNGLSGIILNIALGAEKTKWPLLMLLAVIQILLYFFLFSYLIKKFNLKTPGREDEVVPVTSVSAKNQQDGNDETTDNDIKELIMALGNKENIVSVDNCFTRLRVTLNDATKLDKERMNQLEHSGIVEKDNDIQIIFGLNVTDISYEVKKELGM</sequence>
<dbReference type="GO" id="GO:0009401">
    <property type="term" value="P:phosphoenolpyruvate-dependent sugar phosphotransferase system"/>
    <property type="evidence" value="ECO:0007669"/>
    <property type="project" value="UniProtKB-KW"/>
</dbReference>
<name>A0A1L8QQY9_9ENTE</name>
<evidence type="ECO:0000256" key="8">
    <source>
        <dbReference type="ARBA" id="ARBA00022777"/>
    </source>
</evidence>
<keyword evidence="8" id="KW-0418">Kinase</keyword>
<feature type="transmembrane region" description="Helical" evidence="12">
    <location>
        <begin position="134"/>
        <end position="157"/>
    </location>
</feature>
<feature type="transmembrane region" description="Helical" evidence="12">
    <location>
        <begin position="91"/>
        <end position="114"/>
    </location>
</feature>
<evidence type="ECO:0000256" key="5">
    <source>
        <dbReference type="ARBA" id="ARBA00022679"/>
    </source>
</evidence>
<feature type="transmembrane region" description="Helical" evidence="12">
    <location>
        <begin position="346"/>
        <end position="367"/>
    </location>
</feature>
<dbReference type="EMBL" id="JXKD01000012">
    <property type="protein sequence ID" value="OJG09874.1"/>
    <property type="molecule type" value="Genomic_DNA"/>
</dbReference>
<dbReference type="GO" id="GO:0016301">
    <property type="term" value="F:kinase activity"/>
    <property type="evidence" value="ECO:0007669"/>
    <property type="project" value="UniProtKB-KW"/>
</dbReference>
<keyword evidence="5" id="KW-0808">Transferase</keyword>
<dbReference type="Pfam" id="PF02378">
    <property type="entry name" value="PTS_EIIC"/>
    <property type="match status" value="1"/>
</dbReference>
<dbReference type="NCBIfam" id="TIGR00826">
    <property type="entry name" value="EIIB_glc"/>
    <property type="match status" value="1"/>
</dbReference>
<dbReference type="RefSeq" id="WP_071875220.1">
    <property type="nucleotide sequence ID" value="NZ_JBHSHF010000016.1"/>
</dbReference>
<evidence type="ECO:0000256" key="11">
    <source>
        <dbReference type="PROSITE-ProRule" id="PRU00421"/>
    </source>
</evidence>
<dbReference type="Pfam" id="PF00367">
    <property type="entry name" value="PTS_EIIB"/>
    <property type="match status" value="1"/>
</dbReference>
<keyword evidence="6" id="KW-0598">Phosphotransferase system</keyword>
<dbReference type="PANTHER" id="PTHR30009:SF24">
    <property type="entry name" value="PTS SYSTEM, IIBC COMPONENT"/>
    <property type="match status" value="1"/>
</dbReference>
<evidence type="ECO:0000259" key="14">
    <source>
        <dbReference type="PROSITE" id="PS51103"/>
    </source>
</evidence>
<feature type="transmembrane region" description="Helical" evidence="12">
    <location>
        <begin position="20"/>
        <end position="48"/>
    </location>
</feature>
<gene>
    <name evidence="15" type="ORF">RU93_GL000513</name>
</gene>
<feature type="transmembrane region" description="Helical" evidence="12">
    <location>
        <begin position="288"/>
        <end position="306"/>
    </location>
</feature>
<dbReference type="STRING" id="328396.RU93_GL000513"/>
<feature type="transmembrane region" description="Helical" evidence="12">
    <location>
        <begin position="388"/>
        <end position="410"/>
    </location>
</feature>
<dbReference type="GO" id="GO:0090563">
    <property type="term" value="F:protein-phosphocysteine-sugar phosphotransferase activity"/>
    <property type="evidence" value="ECO:0007669"/>
    <property type="project" value="TreeGrafter"/>
</dbReference>
<evidence type="ECO:0000256" key="2">
    <source>
        <dbReference type="ARBA" id="ARBA00022448"/>
    </source>
</evidence>
<feature type="domain" description="PTS EIIC type-1" evidence="14">
    <location>
        <begin position="3"/>
        <end position="422"/>
    </location>
</feature>
<keyword evidence="3" id="KW-1003">Cell membrane</keyword>
<comment type="caution">
    <text evidence="15">The sequence shown here is derived from an EMBL/GenBank/DDBJ whole genome shotgun (WGS) entry which is preliminary data.</text>
</comment>
<protein>
    <submittedName>
        <fullName evidence="15">PTS glucose transporter subunit IIBC</fullName>
    </submittedName>
</protein>
<feature type="active site" description="Phosphocysteine intermediate; for EIIB activity" evidence="11">
    <location>
        <position position="466"/>
    </location>
</feature>
<dbReference type="InterPro" id="IPR018113">
    <property type="entry name" value="PTrfase_EIIB_Cys"/>
</dbReference>
<dbReference type="SUPFAM" id="SSF55604">
    <property type="entry name" value="Glucose permease domain IIB"/>
    <property type="match status" value="1"/>
</dbReference>
<dbReference type="OrthoDB" id="9764327at2"/>
<dbReference type="InterPro" id="IPR050429">
    <property type="entry name" value="PTS_Glucose_EIICBA"/>
</dbReference>
<dbReference type="InterPro" id="IPR001996">
    <property type="entry name" value="PTS_IIB_1"/>
</dbReference>
<dbReference type="PROSITE" id="PS51098">
    <property type="entry name" value="PTS_EIIB_TYPE_1"/>
    <property type="match status" value="1"/>
</dbReference>
<feature type="domain" description="PTS EIIB type-1" evidence="13">
    <location>
        <begin position="444"/>
        <end position="521"/>
    </location>
</feature>
<reference evidence="15 16" key="1">
    <citation type="submission" date="2014-12" db="EMBL/GenBank/DDBJ databases">
        <title>Draft genome sequences of 29 type strains of Enterococci.</title>
        <authorList>
            <person name="Zhong Z."/>
            <person name="Sun Z."/>
            <person name="Liu W."/>
            <person name="Zhang W."/>
            <person name="Zhang H."/>
        </authorList>
    </citation>
    <scope>NUCLEOTIDE SEQUENCE [LARGE SCALE GENOMIC DNA]</scope>
    <source>
        <strain evidence="15 16">DSM 17690</strain>
    </source>
</reference>
<organism evidence="15 16">
    <name type="scientific">Enterococcus aquimarinus</name>
    <dbReference type="NCBI Taxonomy" id="328396"/>
    <lineage>
        <taxon>Bacteria</taxon>
        <taxon>Bacillati</taxon>
        <taxon>Bacillota</taxon>
        <taxon>Bacilli</taxon>
        <taxon>Lactobacillales</taxon>
        <taxon>Enterococcaceae</taxon>
        <taxon>Enterococcus</taxon>
    </lineage>
</organism>
<keyword evidence="4 15" id="KW-0762">Sugar transport</keyword>
<keyword evidence="9 12" id="KW-1133">Transmembrane helix</keyword>
<dbReference type="Proteomes" id="UP000182149">
    <property type="component" value="Unassembled WGS sequence"/>
</dbReference>
<evidence type="ECO:0000256" key="10">
    <source>
        <dbReference type="ARBA" id="ARBA00023136"/>
    </source>
</evidence>